<dbReference type="GeneID" id="86820249"/>
<comment type="caution">
    <text evidence="1">The sequence shown here is derived from an EMBL/GenBank/DDBJ whole genome shotgun (WGS) entry which is preliminary data.</text>
</comment>
<dbReference type="RefSeq" id="WP_005947883.1">
    <property type="nucleotide sequence ID" value="NZ_CP136423.1"/>
</dbReference>
<dbReference type="EMBL" id="ACBZ01000078">
    <property type="protein sequence ID" value="EEG49467.1"/>
    <property type="molecule type" value="Genomic_DNA"/>
</dbReference>
<sequence>MKSSSKVIIAGILIFALYGIFSNSKNSSDDLYIAPSTNQEMQFDYTVPSNPVPNDSGSNPVIIPDSYSDYTVSEPVPEWCGICNGLGSCNICDGIGTYSNYGQSIPCTACGGTGNCWKCGGSGYK</sequence>
<dbReference type="PATRIC" id="fig|476272.21.peg.2953"/>
<dbReference type="Proteomes" id="UP000003100">
    <property type="component" value="Unassembled WGS sequence"/>
</dbReference>
<reference evidence="1 2" key="2">
    <citation type="submission" date="2009-02" db="EMBL/GenBank/DDBJ databases">
        <title>Draft genome sequence of Blautia hydrogenotrophica DSM 10507 (Ruminococcus hydrogenotrophicus DSM 10507).</title>
        <authorList>
            <person name="Sudarsanam P."/>
            <person name="Ley R."/>
            <person name="Guruge J."/>
            <person name="Turnbaugh P.J."/>
            <person name="Mahowald M."/>
            <person name="Liep D."/>
            <person name="Gordon J."/>
        </authorList>
    </citation>
    <scope>NUCLEOTIDE SEQUENCE [LARGE SCALE GENOMIC DNA]</scope>
    <source>
        <strain evidence="2">DSM 10507 / JCM 14656 / S5a33</strain>
    </source>
</reference>
<gene>
    <name evidence="1" type="ORF">RUMHYD_01603</name>
</gene>
<dbReference type="AlphaFoldDB" id="C0CL82"/>
<dbReference type="HOGENOM" id="CLU_1988308_0_0_9"/>
<dbReference type="InterPro" id="IPR036410">
    <property type="entry name" value="HSP_DnaJ_Cys-rich_dom_sf"/>
</dbReference>
<organism evidence="1 2">
    <name type="scientific">Blautia hydrogenotrophica (strain DSM 10507 / JCM 14656 / S5a33)</name>
    <name type="common">Ruminococcus hydrogenotrophicus</name>
    <dbReference type="NCBI Taxonomy" id="476272"/>
    <lineage>
        <taxon>Bacteria</taxon>
        <taxon>Bacillati</taxon>
        <taxon>Bacillota</taxon>
        <taxon>Clostridia</taxon>
        <taxon>Lachnospirales</taxon>
        <taxon>Lachnospiraceae</taxon>
        <taxon>Blautia</taxon>
    </lineage>
</organism>
<protein>
    <submittedName>
        <fullName evidence="1">Uncharacterized protein</fullName>
    </submittedName>
</protein>
<evidence type="ECO:0000313" key="1">
    <source>
        <dbReference type="EMBL" id="EEG49467.1"/>
    </source>
</evidence>
<name>C0CL82_BLAHS</name>
<evidence type="ECO:0000313" key="2">
    <source>
        <dbReference type="Proteomes" id="UP000003100"/>
    </source>
</evidence>
<dbReference type="SUPFAM" id="SSF57938">
    <property type="entry name" value="DnaJ/Hsp40 cysteine-rich domain"/>
    <property type="match status" value="1"/>
</dbReference>
<keyword evidence="2" id="KW-1185">Reference proteome</keyword>
<accession>C0CL82</accession>
<proteinExistence type="predicted"/>
<reference evidence="1 2" key="1">
    <citation type="submission" date="2009-01" db="EMBL/GenBank/DDBJ databases">
        <authorList>
            <person name="Fulton L."/>
            <person name="Clifton S."/>
            <person name="Fulton B."/>
            <person name="Xu J."/>
            <person name="Minx P."/>
            <person name="Pepin K.H."/>
            <person name="Johnson M."/>
            <person name="Bhonagiri V."/>
            <person name="Nash W.E."/>
            <person name="Mardis E.R."/>
            <person name="Wilson R.K."/>
        </authorList>
    </citation>
    <scope>NUCLEOTIDE SEQUENCE [LARGE SCALE GENOMIC DNA]</scope>
    <source>
        <strain evidence="2">DSM 10507 / JCM 14656 / S5a33</strain>
    </source>
</reference>